<dbReference type="EMBL" id="JAIWYP010000015">
    <property type="protein sequence ID" value="KAH3704381.1"/>
    <property type="molecule type" value="Genomic_DNA"/>
</dbReference>
<name>A0A9D3YTS2_DREPO</name>
<organism evidence="2 3">
    <name type="scientific">Dreissena polymorpha</name>
    <name type="common">Zebra mussel</name>
    <name type="synonym">Mytilus polymorpha</name>
    <dbReference type="NCBI Taxonomy" id="45954"/>
    <lineage>
        <taxon>Eukaryota</taxon>
        <taxon>Metazoa</taxon>
        <taxon>Spiralia</taxon>
        <taxon>Lophotrochozoa</taxon>
        <taxon>Mollusca</taxon>
        <taxon>Bivalvia</taxon>
        <taxon>Autobranchia</taxon>
        <taxon>Heteroconchia</taxon>
        <taxon>Euheterodonta</taxon>
        <taxon>Imparidentia</taxon>
        <taxon>Neoheterodontei</taxon>
        <taxon>Myida</taxon>
        <taxon>Dreissenoidea</taxon>
        <taxon>Dreissenidae</taxon>
        <taxon>Dreissena</taxon>
    </lineage>
</organism>
<dbReference type="Proteomes" id="UP000828390">
    <property type="component" value="Unassembled WGS sequence"/>
</dbReference>
<gene>
    <name evidence="2" type="ORF">DPMN_079436</name>
</gene>
<protein>
    <submittedName>
        <fullName evidence="2">Uncharacterized protein</fullName>
    </submittedName>
</protein>
<evidence type="ECO:0000313" key="2">
    <source>
        <dbReference type="EMBL" id="KAH3704381.1"/>
    </source>
</evidence>
<comment type="caution">
    <text evidence="2">The sequence shown here is derived from an EMBL/GenBank/DDBJ whole genome shotgun (WGS) entry which is preliminary data.</text>
</comment>
<keyword evidence="3" id="KW-1185">Reference proteome</keyword>
<sequence>MLSSKMDRNSLQYKCVVVLAALVLISGLPIEQDPVDADIDGNQQQALIDMKRSCFEFCFTRHMPCPLICSSVLKNDAFNLGVNKRSLGGGIDGFTFDDYLFLRWLGRDLTQRSRLYK</sequence>
<evidence type="ECO:0000256" key="1">
    <source>
        <dbReference type="SAM" id="SignalP"/>
    </source>
</evidence>
<feature type="signal peptide" evidence="1">
    <location>
        <begin position="1"/>
        <end position="27"/>
    </location>
</feature>
<proteinExistence type="predicted"/>
<reference evidence="2" key="1">
    <citation type="journal article" date="2019" name="bioRxiv">
        <title>The Genome of the Zebra Mussel, Dreissena polymorpha: A Resource for Invasive Species Research.</title>
        <authorList>
            <person name="McCartney M.A."/>
            <person name="Auch B."/>
            <person name="Kono T."/>
            <person name="Mallez S."/>
            <person name="Zhang Y."/>
            <person name="Obille A."/>
            <person name="Becker A."/>
            <person name="Abrahante J.E."/>
            <person name="Garbe J."/>
            <person name="Badalamenti J.P."/>
            <person name="Herman A."/>
            <person name="Mangelson H."/>
            <person name="Liachko I."/>
            <person name="Sullivan S."/>
            <person name="Sone E.D."/>
            <person name="Koren S."/>
            <person name="Silverstein K.A.T."/>
            <person name="Beckman K.B."/>
            <person name="Gohl D.M."/>
        </authorList>
    </citation>
    <scope>NUCLEOTIDE SEQUENCE</scope>
    <source>
        <strain evidence="2">Duluth1</strain>
        <tissue evidence="2">Whole animal</tissue>
    </source>
</reference>
<dbReference type="OrthoDB" id="6062603at2759"/>
<dbReference type="AlphaFoldDB" id="A0A9D3YTS2"/>
<accession>A0A9D3YTS2</accession>
<keyword evidence="1" id="KW-0732">Signal</keyword>
<reference evidence="2" key="2">
    <citation type="submission" date="2020-11" db="EMBL/GenBank/DDBJ databases">
        <authorList>
            <person name="McCartney M.A."/>
            <person name="Auch B."/>
            <person name="Kono T."/>
            <person name="Mallez S."/>
            <person name="Becker A."/>
            <person name="Gohl D.M."/>
            <person name="Silverstein K.A.T."/>
            <person name="Koren S."/>
            <person name="Bechman K.B."/>
            <person name="Herman A."/>
            <person name="Abrahante J.E."/>
            <person name="Garbe J."/>
        </authorList>
    </citation>
    <scope>NUCLEOTIDE SEQUENCE</scope>
    <source>
        <strain evidence="2">Duluth1</strain>
        <tissue evidence="2">Whole animal</tissue>
    </source>
</reference>
<feature type="chain" id="PRO_5039138638" evidence="1">
    <location>
        <begin position="28"/>
        <end position="117"/>
    </location>
</feature>
<evidence type="ECO:0000313" key="3">
    <source>
        <dbReference type="Proteomes" id="UP000828390"/>
    </source>
</evidence>